<keyword evidence="9" id="KW-1185">Reference proteome</keyword>
<comment type="subcellular location">
    <subcellularLocation>
        <location evidence="1">Membrane</location>
        <topology evidence="1">Multi-pass membrane protein</topology>
    </subcellularLocation>
</comment>
<feature type="transmembrane region" description="Helical" evidence="6">
    <location>
        <begin position="180"/>
        <end position="205"/>
    </location>
</feature>
<evidence type="ECO:0000256" key="3">
    <source>
        <dbReference type="ARBA" id="ARBA00022989"/>
    </source>
</evidence>
<gene>
    <name evidence="8" type="ORF">PGLA1383_LOCUS32703</name>
</gene>
<feature type="transmembrane region" description="Helical" evidence="6">
    <location>
        <begin position="18"/>
        <end position="44"/>
    </location>
</feature>
<evidence type="ECO:0000256" key="2">
    <source>
        <dbReference type="ARBA" id="ARBA00022692"/>
    </source>
</evidence>
<dbReference type="InterPro" id="IPR052706">
    <property type="entry name" value="Membrane-Transporter-like"/>
</dbReference>
<feature type="transmembrane region" description="Helical" evidence="6">
    <location>
        <begin position="292"/>
        <end position="312"/>
    </location>
</feature>
<feature type="region of interest" description="Disordered" evidence="5">
    <location>
        <begin position="611"/>
        <end position="635"/>
    </location>
</feature>
<feature type="non-terminal residue" evidence="8">
    <location>
        <position position="722"/>
    </location>
</feature>
<feature type="transmembrane region" description="Helical" evidence="6">
    <location>
        <begin position="115"/>
        <end position="135"/>
    </location>
</feature>
<protein>
    <recommendedName>
        <fullName evidence="7">STAS domain-containing protein</fullName>
    </recommendedName>
</protein>
<keyword evidence="2 6" id="KW-0812">Transmembrane</keyword>
<dbReference type="EMBL" id="CAJNNV010025539">
    <property type="protein sequence ID" value="CAE8614976.1"/>
    <property type="molecule type" value="Genomic_DNA"/>
</dbReference>
<name>A0A813FKN4_POLGL</name>
<dbReference type="InterPro" id="IPR002645">
    <property type="entry name" value="STAS_dom"/>
</dbReference>
<feature type="transmembrane region" description="Helical" evidence="6">
    <location>
        <begin position="332"/>
        <end position="351"/>
    </location>
</feature>
<dbReference type="Pfam" id="PF00916">
    <property type="entry name" value="Sulfate_transp"/>
    <property type="match status" value="1"/>
</dbReference>
<evidence type="ECO:0000313" key="9">
    <source>
        <dbReference type="Proteomes" id="UP000654075"/>
    </source>
</evidence>
<dbReference type="PROSITE" id="PS50801">
    <property type="entry name" value="STAS"/>
    <property type="match status" value="1"/>
</dbReference>
<dbReference type="PANTHER" id="PTHR43310:SF2">
    <property type="entry name" value="SLC26A_SULP TRANSPORTER DOMAIN-CONTAINING PROTEIN"/>
    <property type="match status" value="1"/>
</dbReference>
<keyword evidence="4 6" id="KW-0472">Membrane</keyword>
<reference evidence="8" key="1">
    <citation type="submission" date="2021-02" db="EMBL/GenBank/DDBJ databases">
        <authorList>
            <person name="Dougan E. K."/>
            <person name="Rhodes N."/>
            <person name="Thang M."/>
            <person name="Chan C."/>
        </authorList>
    </citation>
    <scope>NUCLEOTIDE SEQUENCE</scope>
</reference>
<feature type="transmembrane region" description="Helical" evidence="6">
    <location>
        <begin position="363"/>
        <end position="380"/>
    </location>
</feature>
<evidence type="ECO:0000256" key="6">
    <source>
        <dbReference type="SAM" id="Phobius"/>
    </source>
</evidence>
<sequence>SECVPLIPETGEIDSVRLVANILAGLIIGIRQALSAIVSATLVFTGSHHVALSEMFPFGISMMWYSTLVGSAFYCVFGRLQYNTNATQEVCAILYGAMAQRAAVQLRDTPERIPATVLALIMTSTVLTGLCSVLLGKLGVGSLMLRFPAPVTSGFLGTIGFFLVRTALQVSSGVEFQYFYPVSFQAFCSVESLAPVTCLLLMVGLMRYGPAQLMRLFPDNKLVKMLGGLSCQLLPPLLFYLVIWVCHISMDTLSRENWTYPAQGGHDFMSLWTSYSLRDADWGLVVSSLPSMLSLVLISVLCTMTGVIGIIGPDGDPSPLEVLDFDAELTTVGWAAILLGLTNGVVTFHRLGSSVQLRMDGGTHRIGVLTSSLFVGAFFFSNLPLGHYIPKWFLGGLFMGSGISFLEGSFLSYRSLPPLGRSFLGVPLPSPQYWVTVTCILVAAASSPFQGIGVGVLLSIIIFLWESAQSSPVASMSDGSRTVSRTMRPVWELRTLRREGDRTVLLYLQGHIFFGSGQQLASSLVEAVEGLEESCDGPGGHVEYCILSFAKVPSIDASAAGQLQSAVKRIARHGCKVLCCRMNHAVFDALSAAKIVQSPDGDLRRVLGITSDMESSEDNNEEPEDASPASADTPSMHVTLHGQWRRQKSFRLLTSGDHDAFDQMTDALDFSGDLILGKFCYGKGSGVAPVATEPYMSAYRSACVTGRRLSDDAFEQMNLLPP</sequence>
<proteinExistence type="predicted"/>
<keyword evidence="3 6" id="KW-1133">Transmembrane helix</keyword>
<dbReference type="OrthoDB" id="409725at2759"/>
<feature type="transmembrane region" description="Helical" evidence="6">
    <location>
        <begin position="225"/>
        <end position="246"/>
    </location>
</feature>
<evidence type="ECO:0000256" key="5">
    <source>
        <dbReference type="SAM" id="MobiDB-lite"/>
    </source>
</evidence>
<dbReference type="CDD" id="cd07042">
    <property type="entry name" value="STAS_SulP_like_sulfate_transporter"/>
    <property type="match status" value="1"/>
</dbReference>
<accession>A0A813FKN4</accession>
<dbReference type="GO" id="GO:0016020">
    <property type="term" value="C:membrane"/>
    <property type="evidence" value="ECO:0007669"/>
    <property type="project" value="UniProtKB-SubCell"/>
</dbReference>
<dbReference type="Pfam" id="PF01740">
    <property type="entry name" value="STAS"/>
    <property type="match status" value="1"/>
</dbReference>
<evidence type="ECO:0000259" key="7">
    <source>
        <dbReference type="PROSITE" id="PS50801"/>
    </source>
</evidence>
<dbReference type="InterPro" id="IPR011547">
    <property type="entry name" value="SLC26A/SulP_dom"/>
</dbReference>
<feature type="compositionally biased region" description="Acidic residues" evidence="5">
    <location>
        <begin position="614"/>
        <end position="625"/>
    </location>
</feature>
<feature type="non-terminal residue" evidence="8">
    <location>
        <position position="1"/>
    </location>
</feature>
<comment type="caution">
    <text evidence="8">The sequence shown here is derived from an EMBL/GenBank/DDBJ whole genome shotgun (WGS) entry which is preliminary data.</text>
</comment>
<evidence type="ECO:0000256" key="4">
    <source>
        <dbReference type="ARBA" id="ARBA00023136"/>
    </source>
</evidence>
<evidence type="ECO:0000256" key="1">
    <source>
        <dbReference type="ARBA" id="ARBA00004141"/>
    </source>
</evidence>
<dbReference type="Proteomes" id="UP000654075">
    <property type="component" value="Unassembled WGS sequence"/>
</dbReference>
<dbReference type="OMA" id="FGISMMW"/>
<dbReference type="Gene3D" id="3.30.750.24">
    <property type="entry name" value="STAS domain"/>
    <property type="match status" value="1"/>
</dbReference>
<feature type="transmembrane region" description="Helical" evidence="6">
    <location>
        <begin position="56"/>
        <end position="77"/>
    </location>
</feature>
<evidence type="ECO:0000313" key="8">
    <source>
        <dbReference type="EMBL" id="CAE8614976.1"/>
    </source>
</evidence>
<organism evidence="8 9">
    <name type="scientific">Polarella glacialis</name>
    <name type="common">Dinoflagellate</name>
    <dbReference type="NCBI Taxonomy" id="89957"/>
    <lineage>
        <taxon>Eukaryota</taxon>
        <taxon>Sar</taxon>
        <taxon>Alveolata</taxon>
        <taxon>Dinophyceae</taxon>
        <taxon>Suessiales</taxon>
        <taxon>Suessiaceae</taxon>
        <taxon>Polarella</taxon>
    </lineage>
</organism>
<feature type="domain" description="STAS" evidence="7">
    <location>
        <begin position="493"/>
        <end position="595"/>
    </location>
</feature>
<dbReference type="AlphaFoldDB" id="A0A813FKN4"/>
<dbReference type="InterPro" id="IPR036513">
    <property type="entry name" value="STAS_dom_sf"/>
</dbReference>
<feature type="transmembrane region" description="Helical" evidence="6">
    <location>
        <begin position="147"/>
        <end position="168"/>
    </location>
</feature>
<dbReference type="SUPFAM" id="SSF52091">
    <property type="entry name" value="SpoIIaa-like"/>
    <property type="match status" value="1"/>
</dbReference>
<dbReference type="PANTHER" id="PTHR43310">
    <property type="entry name" value="SULFATE TRANSPORTER YBAR-RELATED"/>
    <property type="match status" value="1"/>
</dbReference>